<keyword evidence="3" id="KW-1185">Reference proteome</keyword>
<evidence type="ECO:0000256" key="1">
    <source>
        <dbReference type="SAM" id="MobiDB-lite"/>
    </source>
</evidence>
<gene>
    <name evidence="2" type="ORF">PLEPLA_LOCUS41733</name>
</gene>
<feature type="compositionally biased region" description="Polar residues" evidence="1">
    <location>
        <begin position="78"/>
        <end position="92"/>
    </location>
</feature>
<sequence length="100" mass="10776">MKFQFKFLSERKLSKCPRGFRQNVPRRGGAAGKSASWRRGGVSGGLRRELLLARGRSPAAPSGPHLSDTRAIIHHVSSISSTGSQTQVNGDSETPPLIHS</sequence>
<evidence type="ECO:0000313" key="3">
    <source>
        <dbReference type="Proteomes" id="UP001153269"/>
    </source>
</evidence>
<accession>A0A9N7Z377</accession>
<name>A0A9N7Z377_PLEPL</name>
<feature type="region of interest" description="Disordered" evidence="1">
    <location>
        <begin position="78"/>
        <end position="100"/>
    </location>
</feature>
<dbReference type="AlphaFoldDB" id="A0A9N7Z377"/>
<organism evidence="2 3">
    <name type="scientific">Pleuronectes platessa</name>
    <name type="common">European plaice</name>
    <dbReference type="NCBI Taxonomy" id="8262"/>
    <lineage>
        <taxon>Eukaryota</taxon>
        <taxon>Metazoa</taxon>
        <taxon>Chordata</taxon>
        <taxon>Craniata</taxon>
        <taxon>Vertebrata</taxon>
        <taxon>Euteleostomi</taxon>
        <taxon>Actinopterygii</taxon>
        <taxon>Neopterygii</taxon>
        <taxon>Teleostei</taxon>
        <taxon>Neoteleostei</taxon>
        <taxon>Acanthomorphata</taxon>
        <taxon>Carangaria</taxon>
        <taxon>Pleuronectiformes</taxon>
        <taxon>Pleuronectoidei</taxon>
        <taxon>Pleuronectidae</taxon>
        <taxon>Pleuronectes</taxon>
    </lineage>
</organism>
<proteinExistence type="predicted"/>
<dbReference type="Proteomes" id="UP001153269">
    <property type="component" value="Unassembled WGS sequence"/>
</dbReference>
<reference evidence="2" key="1">
    <citation type="submission" date="2020-03" db="EMBL/GenBank/DDBJ databases">
        <authorList>
            <person name="Weist P."/>
        </authorList>
    </citation>
    <scope>NUCLEOTIDE SEQUENCE</scope>
</reference>
<evidence type="ECO:0000313" key="2">
    <source>
        <dbReference type="EMBL" id="CAB1453973.1"/>
    </source>
</evidence>
<feature type="region of interest" description="Disordered" evidence="1">
    <location>
        <begin position="19"/>
        <end position="41"/>
    </location>
</feature>
<protein>
    <submittedName>
        <fullName evidence="2">Uncharacterized protein</fullName>
    </submittedName>
</protein>
<comment type="caution">
    <text evidence="2">The sequence shown here is derived from an EMBL/GenBank/DDBJ whole genome shotgun (WGS) entry which is preliminary data.</text>
</comment>
<dbReference type="EMBL" id="CADEAL010004193">
    <property type="protein sequence ID" value="CAB1453973.1"/>
    <property type="molecule type" value="Genomic_DNA"/>
</dbReference>